<dbReference type="AlphaFoldDB" id="A0A8J3CWG5"/>
<reference evidence="1" key="2">
    <citation type="submission" date="2020-09" db="EMBL/GenBank/DDBJ databases">
        <authorList>
            <person name="Sun Q."/>
            <person name="Kim S."/>
        </authorList>
    </citation>
    <scope>NUCLEOTIDE SEQUENCE</scope>
    <source>
        <strain evidence="1">KCTC 23224</strain>
    </source>
</reference>
<organism evidence="1 2">
    <name type="scientific">Mongoliitalea lutea</name>
    <dbReference type="NCBI Taxonomy" id="849756"/>
    <lineage>
        <taxon>Bacteria</taxon>
        <taxon>Pseudomonadati</taxon>
        <taxon>Bacteroidota</taxon>
        <taxon>Cytophagia</taxon>
        <taxon>Cytophagales</taxon>
        <taxon>Cyclobacteriaceae</taxon>
        <taxon>Mongoliitalea</taxon>
    </lineage>
</organism>
<accession>A0A8J3CWG5</accession>
<proteinExistence type="predicted"/>
<sequence>MREYGLNTISILEHPIAIGIHRLDAFTGGNGLYAVGILEYIDATTIVGLDGLAGNDVGNT</sequence>
<reference evidence="1" key="1">
    <citation type="journal article" date="2014" name="Int. J. Syst. Evol. Microbiol.">
        <title>Complete genome sequence of Corynebacterium casei LMG S-19264T (=DSM 44701T), isolated from a smear-ripened cheese.</title>
        <authorList>
            <consortium name="US DOE Joint Genome Institute (JGI-PGF)"/>
            <person name="Walter F."/>
            <person name="Albersmeier A."/>
            <person name="Kalinowski J."/>
            <person name="Ruckert C."/>
        </authorList>
    </citation>
    <scope>NUCLEOTIDE SEQUENCE</scope>
    <source>
        <strain evidence="1">KCTC 23224</strain>
    </source>
</reference>
<comment type="caution">
    <text evidence="1">The sequence shown here is derived from an EMBL/GenBank/DDBJ whole genome shotgun (WGS) entry which is preliminary data.</text>
</comment>
<name>A0A8J3CWG5_9BACT</name>
<protein>
    <submittedName>
        <fullName evidence="1">Uncharacterized protein</fullName>
    </submittedName>
</protein>
<dbReference type="Proteomes" id="UP000642809">
    <property type="component" value="Unassembled WGS sequence"/>
</dbReference>
<evidence type="ECO:0000313" key="2">
    <source>
        <dbReference type="Proteomes" id="UP000642809"/>
    </source>
</evidence>
<evidence type="ECO:0000313" key="1">
    <source>
        <dbReference type="EMBL" id="GHB36348.1"/>
    </source>
</evidence>
<keyword evidence="2" id="KW-1185">Reference proteome</keyword>
<dbReference type="EMBL" id="BMYF01000009">
    <property type="protein sequence ID" value="GHB36348.1"/>
    <property type="molecule type" value="Genomic_DNA"/>
</dbReference>
<gene>
    <name evidence="1" type="ORF">GCM10008106_17040</name>
</gene>